<dbReference type="Gene3D" id="3.40.80.10">
    <property type="entry name" value="Peptidoglycan recognition protein-like"/>
    <property type="match status" value="1"/>
</dbReference>
<reference evidence="7" key="1">
    <citation type="submission" date="2020-05" db="EMBL/GenBank/DDBJ databases">
        <authorList>
            <person name="Chiriac C."/>
            <person name="Salcher M."/>
            <person name="Ghai R."/>
            <person name="Kavagutti S V."/>
        </authorList>
    </citation>
    <scope>NUCLEOTIDE SEQUENCE</scope>
</reference>
<feature type="compositionally biased region" description="Basic and acidic residues" evidence="3">
    <location>
        <begin position="1195"/>
        <end position="1211"/>
    </location>
</feature>
<evidence type="ECO:0000313" key="7">
    <source>
        <dbReference type="EMBL" id="CAB4176444.1"/>
    </source>
</evidence>
<dbReference type="EMBL" id="LR796459">
    <property type="protein sequence ID" value="CAB4145703.1"/>
    <property type="molecule type" value="Genomic_DNA"/>
</dbReference>
<feature type="compositionally biased region" description="Basic and acidic residues" evidence="3">
    <location>
        <begin position="1143"/>
        <end position="1154"/>
    </location>
</feature>
<feature type="compositionally biased region" description="Low complexity" evidence="3">
    <location>
        <begin position="552"/>
        <end position="567"/>
    </location>
</feature>
<dbReference type="GO" id="GO:0009253">
    <property type="term" value="P:peptidoglycan catabolic process"/>
    <property type="evidence" value="ECO:0007669"/>
    <property type="project" value="InterPro"/>
</dbReference>
<dbReference type="SUPFAM" id="SSF55846">
    <property type="entry name" value="N-acetylmuramoyl-L-alanine amidase-like"/>
    <property type="match status" value="1"/>
</dbReference>
<feature type="compositionally biased region" description="Polar residues" evidence="3">
    <location>
        <begin position="568"/>
        <end position="581"/>
    </location>
</feature>
<feature type="region of interest" description="Disordered" evidence="3">
    <location>
        <begin position="1123"/>
        <end position="1155"/>
    </location>
</feature>
<dbReference type="InterPro" id="IPR002502">
    <property type="entry name" value="Amidase_domain"/>
</dbReference>
<dbReference type="GO" id="GO:0042742">
    <property type="term" value="P:defense response to bacterium"/>
    <property type="evidence" value="ECO:0007669"/>
    <property type="project" value="UniProtKB-KW"/>
</dbReference>
<dbReference type="InterPro" id="IPR036505">
    <property type="entry name" value="Amidase/PGRP_sf"/>
</dbReference>
<evidence type="ECO:0000256" key="3">
    <source>
        <dbReference type="SAM" id="MobiDB-lite"/>
    </source>
</evidence>
<dbReference type="GO" id="GO:0001897">
    <property type="term" value="P:symbiont-mediated cytolysis of host cell"/>
    <property type="evidence" value="ECO:0007669"/>
    <property type="project" value="UniProtKB-ARBA"/>
</dbReference>
<feature type="region of interest" description="Disordered" evidence="3">
    <location>
        <begin position="480"/>
        <end position="530"/>
    </location>
</feature>
<dbReference type="InterPro" id="IPR011105">
    <property type="entry name" value="Cell_wall_hydrolase_SleB"/>
</dbReference>
<accession>A0A6J5Q9Z8</accession>
<sequence>MRSADFPSLTIPRMARPIPAYALGGPVGTPRKSVRAAGQTYSPKEIKAILAQLSSMGKGQDTIIAQINPREAAMLKRAGGSGAINPRTGLLSFDDGGGGDDGGGDGGEGGGDPGGEPGADPGGEPGEPGGDPGAGGGGDPGGDPGEAPAAEAPASETPAAEAPADTAPEAPASTLSDIVGAPAPTADQPASVSANPGQAPASSVDFAQDMMFNPSALTAPASLTAAAPTSDQLFSFTAPDVPMTTFTNAAPGPANAFASAMSFGPNSIASTPASFTAANPTSADIFDAIANPSQFEPSQFFAPPIASAPLDMIDVPAPAPQSAAAMFGAQGLSSYSAPADGVANFGVAFTSPQSMDPALAMAYPSSVEPASLMSVGVPAALNADWQTAAVPADKSQSLMDQQLSPVEIVAMTPEEQAAIFGKSSPDSSPAIETNAAPVSTQNDLTAPAPAPAPVETPAAPVSTAQAAAAALAALQAMNSEPPASTPAVASSAPAASSEAASPSQTASASPGAPGPAGEVGATAPSATAPAGSVAGTAQAALDALVAAGLGAAGSSSASAPSGASSSSQPVMPSNPVWNQGPAQVAVAQSQPLSMPSSLPALVNETPAARSSKPDPTNVQVATAAAEKTNYSTRAYSPETLAAPVPTKDGMPQQTMADIIVAARNIITEGRGEDRAGQIAIANVAANRAMLQAKSGAAARGSMASQIVAPNQFSWISSKPNRDAVAQAERTNSPAWVEAMAIASGVASGQIGDNTKGSTFYHNDKVAPNWAKDQRMTPTASIGAHSFYSYQPWSNAKGTGRDQTGAASTSDHPVPPANIPFAPKDISNLSTFKGRDMPNPQAVVFHHTAAVVSPQAIMNGLNAQGLAVQYIVDRNGDIYQSLPEGRSGAHTGPASPTLGLGNNNTIGVEMIAADNKDVTPAQVAAAKAIYSYYQSKNPDMRAVGHGAFNVDNPGHRQSDEGKAAVDAIMAATNAPAPITAPVAPMNILPTSARNLNSYRTGEPSAPTPPANVLNPGKQSSVAPVPTSTLQSLVNSASQLFGVSQAKAEPSKFAAPSWVGMAPSRGMSSNLNPPASIPMVGGMPASVTGKGTMNRDALIAGSSIAPASMFEDEPVTPLPPAITVASHPVPPASIPNTNDKSAPAKPDDSRPQDKAARAVTSAVANMAASALLGPFGLPANLASLAFTGKSLGAHVSDYLDPHAADPSQMRDEPSPGGEPSQRRIPMAAADETSTLNTGGTPVSIGKLWARSFVGPVGDLTKYALGPQQTMYDTVSGRMAA</sequence>
<dbReference type="EMBL" id="LR796939">
    <property type="protein sequence ID" value="CAB4176444.1"/>
    <property type="molecule type" value="Genomic_DNA"/>
</dbReference>
<feature type="region of interest" description="Disordered" evidence="3">
    <location>
        <begin position="80"/>
        <end position="201"/>
    </location>
</feature>
<keyword evidence="1" id="KW-0929">Antimicrobial</keyword>
<feature type="region of interest" description="Disordered" evidence="3">
    <location>
        <begin position="998"/>
        <end position="1022"/>
    </location>
</feature>
<feature type="region of interest" description="Disordered" evidence="3">
    <location>
        <begin position="793"/>
        <end position="821"/>
    </location>
</feature>
<feature type="region of interest" description="Disordered" evidence="3">
    <location>
        <begin position="1195"/>
        <end position="1220"/>
    </location>
</feature>
<evidence type="ECO:0000313" key="6">
    <source>
        <dbReference type="EMBL" id="CAB4145703.1"/>
    </source>
</evidence>
<evidence type="ECO:0000259" key="5">
    <source>
        <dbReference type="Pfam" id="PF07486"/>
    </source>
</evidence>
<dbReference type="Gene3D" id="1.10.10.2520">
    <property type="entry name" value="Cell wall hydrolase SleB, domain 1"/>
    <property type="match status" value="1"/>
</dbReference>
<dbReference type="Pfam" id="PF01510">
    <property type="entry name" value="Amidase_2"/>
    <property type="match status" value="1"/>
</dbReference>
<dbReference type="InterPro" id="IPR042047">
    <property type="entry name" value="SleB_dom1"/>
</dbReference>
<dbReference type="Pfam" id="PF07486">
    <property type="entry name" value="Hydrolase_2"/>
    <property type="match status" value="1"/>
</dbReference>
<feature type="region of interest" description="Disordered" evidence="3">
    <location>
        <begin position="552"/>
        <end position="591"/>
    </location>
</feature>
<feature type="compositionally biased region" description="Low complexity" evidence="3">
    <location>
        <begin position="145"/>
        <end position="173"/>
    </location>
</feature>
<feature type="region of interest" description="Disordered" evidence="3">
    <location>
        <begin position="438"/>
        <end position="459"/>
    </location>
</feature>
<feature type="domain" description="Cell wall hydrolase SleB" evidence="5">
    <location>
        <begin position="671"/>
        <end position="787"/>
    </location>
</feature>
<dbReference type="GO" id="GO:0008745">
    <property type="term" value="F:N-acetylmuramoyl-L-alanine amidase activity"/>
    <property type="evidence" value="ECO:0007669"/>
    <property type="project" value="InterPro"/>
</dbReference>
<proteinExistence type="predicted"/>
<protein>
    <submittedName>
        <fullName evidence="7">N-acetylmuramoyl-L-alanine amidase domain</fullName>
    </submittedName>
</protein>
<dbReference type="CDD" id="cd06583">
    <property type="entry name" value="PGRP"/>
    <property type="match status" value="1"/>
</dbReference>
<feature type="compositionally biased region" description="Polar residues" evidence="3">
    <location>
        <begin position="793"/>
        <end position="810"/>
    </location>
</feature>
<evidence type="ECO:0000256" key="2">
    <source>
        <dbReference type="ARBA" id="ARBA00022638"/>
    </source>
</evidence>
<evidence type="ECO:0000256" key="1">
    <source>
        <dbReference type="ARBA" id="ARBA00022529"/>
    </source>
</evidence>
<feature type="compositionally biased region" description="Gly residues" evidence="3">
    <location>
        <begin position="95"/>
        <end position="144"/>
    </location>
</feature>
<keyword evidence="2" id="KW-0081">Bacteriolytic enzyme</keyword>
<feature type="domain" description="N-acetylmuramoyl-L-alanine amidase" evidence="4">
    <location>
        <begin position="838"/>
        <end position="959"/>
    </location>
</feature>
<organism evidence="7">
    <name type="scientific">uncultured Caudovirales phage</name>
    <dbReference type="NCBI Taxonomy" id="2100421"/>
    <lineage>
        <taxon>Viruses</taxon>
        <taxon>Duplodnaviria</taxon>
        <taxon>Heunggongvirae</taxon>
        <taxon>Uroviricota</taxon>
        <taxon>Caudoviricetes</taxon>
        <taxon>Peduoviridae</taxon>
        <taxon>Maltschvirus</taxon>
        <taxon>Maltschvirus maltsch</taxon>
    </lineage>
</organism>
<name>A0A6J5Q9Z8_9CAUD</name>
<gene>
    <name evidence="6" type="ORF">UFOVP473_26</name>
    <name evidence="7" type="ORF">UFOVP983_26</name>
</gene>
<evidence type="ECO:0000259" key="4">
    <source>
        <dbReference type="Pfam" id="PF01510"/>
    </source>
</evidence>